<protein>
    <submittedName>
        <fullName evidence="1">DUF2505 domain-containing protein</fullName>
    </submittedName>
</protein>
<sequence length="167" mass="17758">MHFSATIDYPADVETVAAMLADDEFVRRKIEASKALEGSHEVHRDGAAFTVTTRRTMPTDEVPGRFRSLVGQSLEVRLVEAWQEPGPDGARRGTLSLDIVGAPVRVTGALGLAPAARGATQSFAGEVTASVPLFGGPIEKAAVGAVQRVVDVERRVGLEYLTEHGHA</sequence>
<organism evidence="1 2">
    <name type="scientific">Georgenia halotolerans</name>
    <dbReference type="NCBI Taxonomy" id="3028317"/>
    <lineage>
        <taxon>Bacteria</taxon>
        <taxon>Bacillati</taxon>
        <taxon>Actinomycetota</taxon>
        <taxon>Actinomycetes</taxon>
        <taxon>Micrococcales</taxon>
        <taxon>Bogoriellaceae</taxon>
        <taxon>Georgenia</taxon>
    </lineage>
</organism>
<gene>
    <name evidence="1" type="ORF">PU560_16335</name>
</gene>
<accession>A0ABT5U113</accession>
<name>A0ABT5U113_9MICO</name>
<keyword evidence="2" id="KW-1185">Reference proteome</keyword>
<dbReference type="Proteomes" id="UP001165561">
    <property type="component" value="Unassembled WGS sequence"/>
</dbReference>
<dbReference type="InterPro" id="IPR019639">
    <property type="entry name" value="DUF2505"/>
</dbReference>
<reference evidence="1" key="1">
    <citation type="submission" date="2023-02" db="EMBL/GenBank/DDBJ databases">
        <title>Georgenia sp.10Sc9-8, isolated from a soil sample collected from the Taklamakan desert.</title>
        <authorList>
            <person name="Liu S."/>
        </authorList>
    </citation>
    <scope>NUCLEOTIDE SEQUENCE</scope>
    <source>
        <strain evidence="1">10Sc9-8</strain>
    </source>
</reference>
<comment type="caution">
    <text evidence="1">The sequence shown here is derived from an EMBL/GenBank/DDBJ whole genome shotgun (WGS) entry which is preliminary data.</text>
</comment>
<dbReference type="Pfam" id="PF10698">
    <property type="entry name" value="DUF2505"/>
    <property type="match status" value="1"/>
</dbReference>
<proteinExistence type="predicted"/>
<evidence type="ECO:0000313" key="2">
    <source>
        <dbReference type="Proteomes" id="UP001165561"/>
    </source>
</evidence>
<evidence type="ECO:0000313" key="1">
    <source>
        <dbReference type="EMBL" id="MDD9208020.1"/>
    </source>
</evidence>
<dbReference type="EMBL" id="JARACI010001183">
    <property type="protein sequence ID" value="MDD9208020.1"/>
    <property type="molecule type" value="Genomic_DNA"/>
</dbReference>